<organism evidence="2 3">
    <name type="scientific">Nibribacter koreensis</name>
    <dbReference type="NCBI Taxonomy" id="1084519"/>
    <lineage>
        <taxon>Bacteria</taxon>
        <taxon>Pseudomonadati</taxon>
        <taxon>Bacteroidota</taxon>
        <taxon>Cytophagia</taxon>
        <taxon>Cytophagales</taxon>
        <taxon>Hymenobacteraceae</taxon>
        <taxon>Nibribacter</taxon>
    </lineage>
</organism>
<feature type="compositionally biased region" description="Polar residues" evidence="1">
    <location>
        <begin position="1"/>
        <end position="15"/>
    </location>
</feature>
<comment type="caution">
    <text evidence="2">The sequence shown here is derived from an EMBL/GenBank/DDBJ whole genome shotgun (WGS) entry which is preliminary data.</text>
</comment>
<accession>A0ABP8FBE2</accession>
<evidence type="ECO:0000256" key="1">
    <source>
        <dbReference type="SAM" id="MobiDB-lite"/>
    </source>
</evidence>
<name>A0ABP8FBE2_9BACT</name>
<protein>
    <submittedName>
        <fullName evidence="2">Uncharacterized protein</fullName>
    </submittedName>
</protein>
<feature type="region of interest" description="Disordered" evidence="1">
    <location>
        <begin position="1"/>
        <end position="50"/>
    </location>
</feature>
<evidence type="ECO:0000313" key="3">
    <source>
        <dbReference type="Proteomes" id="UP001501844"/>
    </source>
</evidence>
<sequence>MESSSKVAGKSNSHQLSKENLAKDSILPQVGTSAGKPIPKNASVDPMPSKPEALKQKFVINWPFMEGHRCRINKAG</sequence>
<gene>
    <name evidence="2" type="ORF">GCM10023183_09300</name>
</gene>
<keyword evidence="3" id="KW-1185">Reference proteome</keyword>
<evidence type="ECO:0000313" key="2">
    <source>
        <dbReference type="EMBL" id="GAA4299734.1"/>
    </source>
</evidence>
<reference evidence="3" key="1">
    <citation type="journal article" date="2019" name="Int. J. Syst. Evol. Microbiol.">
        <title>The Global Catalogue of Microorganisms (GCM) 10K type strain sequencing project: providing services to taxonomists for standard genome sequencing and annotation.</title>
        <authorList>
            <consortium name="The Broad Institute Genomics Platform"/>
            <consortium name="The Broad Institute Genome Sequencing Center for Infectious Disease"/>
            <person name="Wu L."/>
            <person name="Ma J."/>
        </authorList>
    </citation>
    <scope>NUCLEOTIDE SEQUENCE [LARGE SCALE GENOMIC DNA]</scope>
    <source>
        <strain evidence="3">JCM 17917</strain>
    </source>
</reference>
<proteinExistence type="predicted"/>
<dbReference type="Proteomes" id="UP001501844">
    <property type="component" value="Unassembled WGS sequence"/>
</dbReference>
<dbReference type="EMBL" id="BAABGX010000001">
    <property type="protein sequence ID" value="GAA4299734.1"/>
    <property type="molecule type" value="Genomic_DNA"/>
</dbReference>